<comment type="subunit">
    <text evidence="7">Homodimer.</text>
</comment>
<evidence type="ECO:0000256" key="8">
    <source>
        <dbReference type="SAM" id="MobiDB-lite"/>
    </source>
</evidence>
<proteinExistence type="inferred from homology"/>
<comment type="cofactor">
    <cofactor evidence="2">
        <name>Mg(2+)</name>
        <dbReference type="ChEBI" id="CHEBI:18420"/>
    </cofactor>
</comment>
<feature type="region of interest" description="Disordered" evidence="8">
    <location>
        <begin position="31"/>
        <end position="62"/>
    </location>
</feature>
<dbReference type="InterPro" id="IPR050634">
    <property type="entry name" value="DNA_Topoisomerase_II"/>
</dbReference>
<evidence type="ECO:0000256" key="2">
    <source>
        <dbReference type="ARBA" id="ARBA00001946"/>
    </source>
</evidence>
<reference evidence="10" key="1">
    <citation type="journal article" date="2014" name="Nat. Commun.">
        <title>The rainbow trout genome provides novel insights into evolution after whole-genome duplication in vertebrates.</title>
        <authorList>
            <person name="Berthelot C."/>
            <person name="Brunet F."/>
            <person name="Chalopin D."/>
            <person name="Juanchich A."/>
            <person name="Bernard M."/>
            <person name="Noel B."/>
            <person name="Bento P."/>
            <person name="Da Silva C."/>
            <person name="Labadie K."/>
            <person name="Alberti A."/>
            <person name="Aury J.M."/>
            <person name="Louis A."/>
            <person name="Dehais P."/>
            <person name="Bardou P."/>
            <person name="Montfort J."/>
            <person name="Klopp C."/>
            <person name="Cabau C."/>
            <person name="Gaspin C."/>
            <person name="Thorgaard G.H."/>
            <person name="Boussaha M."/>
            <person name="Quillet E."/>
            <person name="Guyomard R."/>
            <person name="Galiana D."/>
            <person name="Bobe J."/>
            <person name="Volff J.N."/>
            <person name="Genet C."/>
            <person name="Wincker P."/>
            <person name="Jaillon O."/>
            <person name="Roest Crollius H."/>
            <person name="Guiguen Y."/>
        </authorList>
    </citation>
    <scope>NUCLEOTIDE SEQUENCE [LARGE SCALE GENOMIC DNA]</scope>
</reference>
<dbReference type="GO" id="GO:0003677">
    <property type="term" value="F:DNA binding"/>
    <property type="evidence" value="ECO:0007669"/>
    <property type="project" value="UniProtKB-KW"/>
</dbReference>
<dbReference type="InterPro" id="IPR003594">
    <property type="entry name" value="HATPase_dom"/>
</dbReference>
<dbReference type="InterPro" id="IPR001154">
    <property type="entry name" value="TopoII_euk"/>
</dbReference>
<dbReference type="PANTHER" id="PTHR10169">
    <property type="entry name" value="DNA TOPOISOMERASE/GYRASE"/>
    <property type="match status" value="1"/>
</dbReference>
<gene>
    <name evidence="10" type="ORF">GSONMT00038890001</name>
</gene>
<dbReference type="InterPro" id="IPR018522">
    <property type="entry name" value="TopoIIA_CS"/>
</dbReference>
<dbReference type="GO" id="GO:0005634">
    <property type="term" value="C:nucleus"/>
    <property type="evidence" value="ECO:0007669"/>
    <property type="project" value="UniProtKB-UniRule"/>
</dbReference>
<dbReference type="Gene3D" id="3.40.50.670">
    <property type="match status" value="1"/>
</dbReference>
<evidence type="ECO:0000259" key="9">
    <source>
        <dbReference type="SMART" id="SM00387"/>
    </source>
</evidence>
<keyword evidence="7" id="KW-0547">Nucleotide-binding</keyword>
<dbReference type="SMART" id="SM00387">
    <property type="entry name" value="HATPase_c"/>
    <property type="match status" value="1"/>
</dbReference>
<dbReference type="GO" id="GO:0000819">
    <property type="term" value="P:sister chromatid segregation"/>
    <property type="evidence" value="ECO:0007669"/>
    <property type="project" value="TreeGrafter"/>
</dbReference>
<keyword evidence="4 7" id="KW-0799">Topoisomerase</keyword>
<evidence type="ECO:0000256" key="6">
    <source>
        <dbReference type="ARBA" id="ARBA00023235"/>
    </source>
</evidence>
<organism evidence="10 11">
    <name type="scientific">Oncorhynchus mykiss</name>
    <name type="common">Rainbow trout</name>
    <name type="synonym">Salmo gairdneri</name>
    <dbReference type="NCBI Taxonomy" id="8022"/>
    <lineage>
        <taxon>Eukaryota</taxon>
        <taxon>Metazoa</taxon>
        <taxon>Chordata</taxon>
        <taxon>Craniata</taxon>
        <taxon>Vertebrata</taxon>
        <taxon>Euteleostomi</taxon>
        <taxon>Actinopterygii</taxon>
        <taxon>Neopterygii</taxon>
        <taxon>Teleostei</taxon>
        <taxon>Protacanthopterygii</taxon>
        <taxon>Salmoniformes</taxon>
        <taxon>Salmonidae</taxon>
        <taxon>Salmoninae</taxon>
        <taxon>Oncorhynchus</taxon>
    </lineage>
</organism>
<dbReference type="CDD" id="cd03481">
    <property type="entry name" value="TopoIIA_Trans_ScTopoIIA"/>
    <property type="match status" value="1"/>
</dbReference>
<keyword evidence="5 7" id="KW-0238">DNA-binding</keyword>
<dbReference type="Pfam" id="PF02518">
    <property type="entry name" value="HATPase_c"/>
    <property type="match status" value="1"/>
</dbReference>
<dbReference type="PRINTS" id="PR01158">
    <property type="entry name" value="TOPISMRASEII"/>
</dbReference>
<feature type="domain" description="Histidine kinase/HSP90-like ATPase" evidence="9">
    <location>
        <begin position="110"/>
        <end position="259"/>
    </location>
</feature>
<reference evidence="10" key="2">
    <citation type="submission" date="2014-03" db="EMBL/GenBank/DDBJ databases">
        <authorList>
            <person name="Genoscope - CEA"/>
        </authorList>
    </citation>
    <scope>NUCLEOTIDE SEQUENCE</scope>
</reference>
<keyword evidence="6 7" id="KW-0413">Isomerase</keyword>
<dbReference type="InterPro" id="IPR013759">
    <property type="entry name" value="Topo_IIA_B_C"/>
</dbReference>
<dbReference type="SUPFAM" id="SSF55874">
    <property type="entry name" value="ATPase domain of HSP90 chaperone/DNA topoisomerase II/histidine kinase"/>
    <property type="match status" value="1"/>
</dbReference>
<dbReference type="FunFam" id="3.30.565.10:FF:000004">
    <property type="entry name" value="DNA topoisomerase 2"/>
    <property type="match status" value="1"/>
</dbReference>
<dbReference type="GO" id="GO:0005524">
    <property type="term" value="F:ATP binding"/>
    <property type="evidence" value="ECO:0007669"/>
    <property type="project" value="UniProtKB-UniRule"/>
</dbReference>
<dbReference type="FunFam" id="3.30.230.10:FF:000008">
    <property type="entry name" value="DNA topoisomerase 2"/>
    <property type="match status" value="1"/>
</dbReference>
<evidence type="ECO:0000256" key="3">
    <source>
        <dbReference type="ARBA" id="ARBA00011080"/>
    </source>
</evidence>
<dbReference type="FunFam" id="3.40.50.670:FF:000001">
    <property type="entry name" value="DNA topoisomerase 2"/>
    <property type="match status" value="1"/>
</dbReference>
<dbReference type="PRINTS" id="PR00418">
    <property type="entry name" value="TPI2FAMILY"/>
</dbReference>
<dbReference type="Pfam" id="PF00204">
    <property type="entry name" value="DNA_gyraseB"/>
    <property type="match status" value="1"/>
</dbReference>
<dbReference type="Proteomes" id="UP000193380">
    <property type="component" value="Unassembled WGS sequence"/>
</dbReference>
<dbReference type="AlphaFoldDB" id="A0A060X6U2"/>
<dbReference type="EC" id="5.6.2.2" evidence="7"/>
<evidence type="ECO:0000256" key="5">
    <source>
        <dbReference type="ARBA" id="ARBA00023125"/>
    </source>
</evidence>
<dbReference type="GO" id="GO:0000712">
    <property type="term" value="P:resolution of meiotic recombination intermediates"/>
    <property type="evidence" value="ECO:0007669"/>
    <property type="project" value="TreeGrafter"/>
</dbReference>
<protein>
    <recommendedName>
        <fullName evidence="7">DNA topoisomerase 2</fullName>
        <ecNumber evidence="7">5.6.2.2</ecNumber>
    </recommendedName>
</protein>
<dbReference type="SMART" id="SM00433">
    <property type="entry name" value="TOP2c"/>
    <property type="match status" value="1"/>
</dbReference>
<comment type="cofactor">
    <cofactor evidence="7">
        <name>Ca(2+)</name>
        <dbReference type="ChEBI" id="CHEBI:29108"/>
    </cofactor>
    <cofactor evidence="7">
        <name>Mg(2+)</name>
        <dbReference type="ChEBI" id="CHEBI:18420"/>
    </cofactor>
    <cofactor evidence="7">
        <name>Mn(2+)</name>
        <dbReference type="ChEBI" id="CHEBI:29035"/>
    </cofactor>
</comment>
<dbReference type="SUPFAM" id="SSF56719">
    <property type="entry name" value="Type II DNA topoisomerase"/>
    <property type="match status" value="1"/>
</dbReference>
<dbReference type="PaxDb" id="8022-A0A060X6U2"/>
<keyword evidence="7" id="KW-0067">ATP-binding</keyword>
<dbReference type="InterPro" id="IPR013760">
    <property type="entry name" value="Topo_IIA-like_dom_sf"/>
</dbReference>
<dbReference type="SUPFAM" id="SSF54211">
    <property type="entry name" value="Ribosomal protein S5 domain 2-like"/>
    <property type="match status" value="1"/>
</dbReference>
<evidence type="ECO:0000313" key="11">
    <source>
        <dbReference type="Proteomes" id="UP000193380"/>
    </source>
</evidence>
<name>A0A060X6U2_ONCMY</name>
<comment type="similarity">
    <text evidence="3 7">Belongs to the type II topoisomerase family.</text>
</comment>
<comment type="function">
    <text evidence="7">Key decatenating enzyme that alters DNA topology by binding to two double-stranded DNA molecules, generating a double-stranded break in one of the strands, passing the intact strand through the broken strand, and religating the broken strand.</text>
</comment>
<dbReference type="GO" id="GO:0003918">
    <property type="term" value="F:DNA topoisomerase type II (double strand cut, ATP-hydrolyzing) activity"/>
    <property type="evidence" value="ECO:0007669"/>
    <property type="project" value="UniProtKB-UniRule"/>
</dbReference>
<dbReference type="Gene3D" id="3.30.565.10">
    <property type="entry name" value="Histidine kinase-like ATPase, C-terminal domain"/>
    <property type="match status" value="1"/>
</dbReference>
<evidence type="ECO:0000256" key="4">
    <source>
        <dbReference type="ARBA" id="ARBA00023029"/>
    </source>
</evidence>
<dbReference type="InterPro" id="IPR001241">
    <property type="entry name" value="Topo_IIA"/>
</dbReference>
<dbReference type="InterPro" id="IPR036890">
    <property type="entry name" value="HATPase_C_sf"/>
</dbReference>
<comment type="catalytic activity">
    <reaction evidence="1 7">
        <text>ATP-dependent breakage, passage and rejoining of double-stranded DNA.</text>
        <dbReference type="EC" id="5.6.2.2"/>
    </reaction>
</comment>
<dbReference type="GO" id="GO:0006265">
    <property type="term" value="P:DNA topological change"/>
    <property type="evidence" value="ECO:0007669"/>
    <property type="project" value="UniProtKB-UniRule"/>
</dbReference>
<dbReference type="CDD" id="cd16930">
    <property type="entry name" value="HATPase_TopII-like"/>
    <property type="match status" value="1"/>
</dbReference>
<accession>A0A060X6U2</accession>
<dbReference type="EMBL" id="FR905043">
    <property type="protein sequence ID" value="CDQ75308.1"/>
    <property type="molecule type" value="Genomic_DNA"/>
</dbReference>
<dbReference type="InterPro" id="IPR013506">
    <property type="entry name" value="Topo_IIA_bsu_dom2"/>
</dbReference>
<dbReference type="PANTHER" id="PTHR10169:SF36">
    <property type="entry name" value="DNA TOPOISOMERASE 2-BETA"/>
    <property type="match status" value="1"/>
</dbReference>
<dbReference type="STRING" id="8022.A0A060X6U2"/>
<evidence type="ECO:0000313" key="10">
    <source>
        <dbReference type="EMBL" id="CDQ75308.1"/>
    </source>
</evidence>
<evidence type="ECO:0000256" key="1">
    <source>
        <dbReference type="ARBA" id="ARBA00000185"/>
    </source>
</evidence>
<dbReference type="PROSITE" id="PS00177">
    <property type="entry name" value="TOPOISOMERASE_II"/>
    <property type="match status" value="1"/>
</dbReference>
<dbReference type="InterPro" id="IPR014721">
    <property type="entry name" value="Ribsml_uS5_D2-typ_fold_subgr"/>
</dbReference>
<dbReference type="Gene3D" id="3.30.230.10">
    <property type="match status" value="1"/>
</dbReference>
<evidence type="ECO:0000256" key="7">
    <source>
        <dbReference type="RuleBase" id="RU362094"/>
    </source>
</evidence>
<sequence length="553" mass="61132">MSNGAAGSGGLTWVTLFDKKNAAKKREEEAAAAAAAANGRGDGGKAEGGGGGGAKKKGGDKMSVERVYQKKTQLEHILLRPDTYIGSVEPVTQQMWVFDEDLGMNLREITYVPGLYKIFDEILVNAADNKQRDKSMSTIKISIDPESNTISIWNNGKGIPVVEHKDEKMYVPALIFGHLLTSSNYDDEQKKVTGGRNGYGAKLCNIFSTKFTVETACKEYKHSFKQTWQNNMGKTSDSKIKFFDGDDFTCVTFQPDLSKFKMEKLDKDIVALLTKRAYDIAGSCKGVKVMLNGKKLPVTGFRSYVDLYVKDKLDEVGVALKVVNESVNERWEVCLTMSEKGFQQISFVNSIATTKGGRHIDYVVDQIVAKLIEVVKKKNKAGVSVKPFQVKNHIWVFVNALIENPTFDSQTKENMTLQTKSFGSKCPLSEKFIRAATNCGIVESILNWVKFKAQTQLNKKCSSVKYSKIKGIPKLDDANDAGGKHSSECTLILTEGDSAKSLAVSGLGVIGRDRYGVFPLRGKILNVREATHKQVSVRLVSKKWLDWAGIVYE</sequence>
<dbReference type="InterPro" id="IPR020568">
    <property type="entry name" value="Ribosomal_Su5_D2-typ_SF"/>
</dbReference>